<dbReference type="GO" id="GO:0005886">
    <property type="term" value="C:plasma membrane"/>
    <property type="evidence" value="ECO:0007669"/>
    <property type="project" value="UniProtKB-SubCell"/>
</dbReference>
<proteinExistence type="inferred from homology"/>
<dbReference type="PANTHER" id="PTHR30413:SF8">
    <property type="entry name" value="TRANSPORT PERMEASE PROTEIN"/>
    <property type="match status" value="1"/>
</dbReference>
<dbReference type="Proteomes" id="UP001138802">
    <property type="component" value="Unassembled WGS sequence"/>
</dbReference>
<dbReference type="InterPro" id="IPR013525">
    <property type="entry name" value="ABC2_TM"/>
</dbReference>
<feature type="transmembrane region" description="Helical" evidence="8">
    <location>
        <begin position="57"/>
        <end position="77"/>
    </location>
</feature>
<organism evidence="10 11">
    <name type="scientific">Thiocapsa imhoffii</name>
    <dbReference type="NCBI Taxonomy" id="382777"/>
    <lineage>
        <taxon>Bacteria</taxon>
        <taxon>Pseudomonadati</taxon>
        <taxon>Pseudomonadota</taxon>
        <taxon>Gammaproteobacteria</taxon>
        <taxon>Chromatiales</taxon>
        <taxon>Chromatiaceae</taxon>
        <taxon>Thiocapsa</taxon>
    </lineage>
</organism>
<evidence type="ECO:0000313" key="10">
    <source>
        <dbReference type="EMBL" id="MBK1646673.1"/>
    </source>
</evidence>
<keyword evidence="4" id="KW-1003">Cell membrane</keyword>
<comment type="subcellular location">
    <subcellularLocation>
        <location evidence="1">Cell inner membrane</location>
        <topology evidence="1">Multi-pass membrane protein</topology>
    </subcellularLocation>
</comment>
<keyword evidence="11" id="KW-1185">Reference proteome</keyword>
<comment type="caution">
    <text evidence="10">The sequence shown here is derived from an EMBL/GenBank/DDBJ whole genome shotgun (WGS) entry which is preliminary data.</text>
</comment>
<evidence type="ECO:0000259" key="9">
    <source>
        <dbReference type="Pfam" id="PF01061"/>
    </source>
</evidence>
<feature type="transmembrane region" description="Helical" evidence="8">
    <location>
        <begin position="169"/>
        <end position="190"/>
    </location>
</feature>
<dbReference type="AlphaFoldDB" id="A0A9X0WL75"/>
<comment type="similarity">
    <text evidence="2">Belongs to the ABC-2 integral membrane protein family.</text>
</comment>
<dbReference type="Pfam" id="PF01061">
    <property type="entry name" value="ABC2_membrane"/>
    <property type="match status" value="1"/>
</dbReference>
<accession>A0A9X0WL75</accession>
<keyword evidence="6 8" id="KW-1133">Transmembrane helix</keyword>
<keyword evidence="7 8" id="KW-0472">Membrane</keyword>
<feature type="transmembrane region" description="Helical" evidence="8">
    <location>
        <begin position="133"/>
        <end position="163"/>
    </location>
</feature>
<evidence type="ECO:0000256" key="5">
    <source>
        <dbReference type="ARBA" id="ARBA00022692"/>
    </source>
</evidence>
<keyword evidence="5 8" id="KW-0812">Transmembrane</keyword>
<dbReference type="PANTHER" id="PTHR30413">
    <property type="entry name" value="INNER MEMBRANE TRANSPORT PERMEASE"/>
    <property type="match status" value="1"/>
</dbReference>
<evidence type="ECO:0000256" key="8">
    <source>
        <dbReference type="SAM" id="Phobius"/>
    </source>
</evidence>
<feature type="domain" description="ABC-2 type transporter transmembrane" evidence="9">
    <location>
        <begin position="42"/>
        <end position="239"/>
    </location>
</feature>
<evidence type="ECO:0000256" key="7">
    <source>
        <dbReference type="ARBA" id="ARBA00023136"/>
    </source>
</evidence>
<protein>
    <submittedName>
        <fullName evidence="10">Polysialic acid transporter</fullName>
    </submittedName>
</protein>
<evidence type="ECO:0000256" key="1">
    <source>
        <dbReference type="ARBA" id="ARBA00004429"/>
    </source>
</evidence>
<evidence type="ECO:0000256" key="4">
    <source>
        <dbReference type="ARBA" id="ARBA00022475"/>
    </source>
</evidence>
<gene>
    <name evidence="10" type="ORF">CKO25_18925</name>
</gene>
<dbReference type="GO" id="GO:0015920">
    <property type="term" value="P:lipopolysaccharide transport"/>
    <property type="evidence" value="ECO:0007669"/>
    <property type="project" value="TreeGrafter"/>
</dbReference>
<evidence type="ECO:0000256" key="2">
    <source>
        <dbReference type="ARBA" id="ARBA00007783"/>
    </source>
</evidence>
<dbReference type="GO" id="GO:0140359">
    <property type="term" value="F:ABC-type transporter activity"/>
    <property type="evidence" value="ECO:0007669"/>
    <property type="project" value="InterPro"/>
</dbReference>
<reference evidence="10 11" key="1">
    <citation type="journal article" date="2020" name="Microorganisms">
        <title>Osmotic Adaptation and Compatible Solute Biosynthesis of Phototrophic Bacteria as Revealed from Genome Analyses.</title>
        <authorList>
            <person name="Imhoff J.F."/>
            <person name="Rahn T."/>
            <person name="Kunzel S."/>
            <person name="Keller A."/>
            <person name="Neulinger S.C."/>
        </authorList>
    </citation>
    <scope>NUCLEOTIDE SEQUENCE [LARGE SCALE GENOMIC DNA]</scope>
    <source>
        <strain evidence="10 11">DSM 21303</strain>
    </source>
</reference>
<dbReference type="EMBL" id="NRSD01000030">
    <property type="protein sequence ID" value="MBK1646673.1"/>
    <property type="molecule type" value="Genomic_DNA"/>
</dbReference>
<name>A0A9X0WL75_9GAMM</name>
<keyword evidence="3" id="KW-0813">Transport</keyword>
<feature type="transmembrane region" description="Helical" evidence="8">
    <location>
        <begin position="202"/>
        <end position="220"/>
    </location>
</feature>
<feature type="transmembrane region" description="Helical" evidence="8">
    <location>
        <begin position="92"/>
        <end position="112"/>
    </location>
</feature>
<evidence type="ECO:0000313" key="11">
    <source>
        <dbReference type="Proteomes" id="UP001138802"/>
    </source>
</evidence>
<evidence type="ECO:0000256" key="3">
    <source>
        <dbReference type="ARBA" id="ARBA00022448"/>
    </source>
</evidence>
<sequence>MTDQSSTRLPETVYTPDSSVAKPREMLRDMFRDLARSGDLAWRLAVRDIQAQYRQNVLGILWAFITPLFTTLTWIFLQGSGIVAVGATDIPYPVYVFTGTMLWAIFTDAMNAPMNQTQSASGLLAKFNFPREALIVSGIYKILFNAGIKILLMLGALVIIGIYPGWHLLIFPLGIVSLILVGTALGLLVTPIGMLYKDVGRVIPLGLQFLMYLTPVVFAMPKDGWVATLFQINPLTPLILNARNWLTGFPPEQMTYFVIVNLLAVLMLLIAWGAYRLVMPILIERTGA</sequence>
<feature type="transmembrane region" description="Helical" evidence="8">
    <location>
        <begin position="254"/>
        <end position="275"/>
    </location>
</feature>
<evidence type="ECO:0000256" key="6">
    <source>
        <dbReference type="ARBA" id="ARBA00022989"/>
    </source>
</evidence>